<dbReference type="GO" id="GO:0070819">
    <property type="term" value="F:menaquinone-dependent protoporphyrinogen oxidase activity"/>
    <property type="evidence" value="ECO:0007669"/>
    <property type="project" value="TreeGrafter"/>
</dbReference>
<accession>A0A1M7KBJ3</accession>
<dbReference type="InterPro" id="IPR008254">
    <property type="entry name" value="Flavodoxin/NO_synth"/>
</dbReference>
<dbReference type="Pfam" id="PF12641">
    <property type="entry name" value="Flavodoxin_3"/>
    <property type="match status" value="1"/>
</dbReference>
<dbReference type="AlphaFoldDB" id="A0A1M7KBJ3"/>
<evidence type="ECO:0000313" key="3">
    <source>
        <dbReference type="Proteomes" id="UP000184038"/>
    </source>
</evidence>
<evidence type="ECO:0000259" key="1">
    <source>
        <dbReference type="PROSITE" id="PS50902"/>
    </source>
</evidence>
<name>A0A1M7KBJ3_9FIRM</name>
<sequence length="169" mass="18988">MKILVTYSSKTGNTKKLAEGIFNEIEAEDKVIMPINEVDKLDEYDTVLVGYWVDKAAPNAEAGKFMETLKGKNVGIFATLAFWPDSQHAWESLCNGEALVKENNKIIGKYICQGKLDEKIIAMFEKLPADNPHSVNDEKRKRYEIAKNHPTKADIAAAAELFKERLQAL</sequence>
<dbReference type="PROSITE" id="PS50902">
    <property type="entry name" value="FLAVODOXIN_LIKE"/>
    <property type="match status" value="1"/>
</dbReference>
<organism evidence="2 3">
    <name type="scientific">Anaerosporobacter mobilis DSM 15930</name>
    <dbReference type="NCBI Taxonomy" id="1120996"/>
    <lineage>
        <taxon>Bacteria</taxon>
        <taxon>Bacillati</taxon>
        <taxon>Bacillota</taxon>
        <taxon>Clostridia</taxon>
        <taxon>Lachnospirales</taxon>
        <taxon>Lachnospiraceae</taxon>
        <taxon>Anaerosporobacter</taxon>
    </lineage>
</organism>
<dbReference type="OrthoDB" id="307208at2"/>
<reference evidence="2 3" key="1">
    <citation type="submission" date="2016-11" db="EMBL/GenBank/DDBJ databases">
        <authorList>
            <person name="Jaros S."/>
            <person name="Januszkiewicz K."/>
            <person name="Wedrychowicz H."/>
        </authorList>
    </citation>
    <scope>NUCLEOTIDE SEQUENCE [LARGE SCALE GENOMIC DNA]</scope>
    <source>
        <strain evidence="2 3">DSM 15930</strain>
    </source>
</reference>
<dbReference type="SUPFAM" id="SSF52218">
    <property type="entry name" value="Flavoproteins"/>
    <property type="match status" value="1"/>
</dbReference>
<evidence type="ECO:0000313" key="2">
    <source>
        <dbReference type="EMBL" id="SHM62620.1"/>
    </source>
</evidence>
<feature type="domain" description="Flavodoxin-like" evidence="1">
    <location>
        <begin position="3"/>
        <end position="169"/>
    </location>
</feature>
<dbReference type="GO" id="GO:0010181">
    <property type="term" value="F:FMN binding"/>
    <property type="evidence" value="ECO:0007669"/>
    <property type="project" value="InterPro"/>
</dbReference>
<dbReference type="RefSeq" id="WP_073288453.1">
    <property type="nucleotide sequence ID" value="NZ_FRCP01000013.1"/>
</dbReference>
<dbReference type="GO" id="GO:0006783">
    <property type="term" value="P:heme biosynthetic process"/>
    <property type="evidence" value="ECO:0007669"/>
    <property type="project" value="TreeGrafter"/>
</dbReference>
<gene>
    <name evidence="2" type="ORF">SAMN02746066_02651</name>
</gene>
<dbReference type="PANTHER" id="PTHR38030:SF2">
    <property type="entry name" value="PROTOPORPHYRINOGEN IX DEHYDROGENASE [QUINONE]"/>
    <property type="match status" value="1"/>
</dbReference>
<dbReference type="PANTHER" id="PTHR38030">
    <property type="entry name" value="PROTOPORPHYRINOGEN IX DEHYDROGENASE [MENAQUINONE]"/>
    <property type="match status" value="1"/>
</dbReference>
<dbReference type="Gene3D" id="3.40.50.360">
    <property type="match status" value="1"/>
</dbReference>
<dbReference type="GO" id="GO:0016651">
    <property type="term" value="F:oxidoreductase activity, acting on NAD(P)H"/>
    <property type="evidence" value="ECO:0007669"/>
    <property type="project" value="UniProtKB-ARBA"/>
</dbReference>
<dbReference type="STRING" id="1120996.SAMN02746066_02651"/>
<proteinExistence type="predicted"/>
<dbReference type="InterPro" id="IPR052200">
    <property type="entry name" value="Protoporphyrinogen_IX_DH"/>
</dbReference>
<protein>
    <submittedName>
        <fullName evidence="2">Flavodoxin</fullName>
    </submittedName>
</protein>
<dbReference type="Proteomes" id="UP000184038">
    <property type="component" value="Unassembled WGS sequence"/>
</dbReference>
<keyword evidence="3" id="KW-1185">Reference proteome</keyword>
<dbReference type="InterPro" id="IPR029039">
    <property type="entry name" value="Flavoprotein-like_sf"/>
</dbReference>
<dbReference type="EMBL" id="FRCP01000013">
    <property type="protein sequence ID" value="SHM62620.1"/>
    <property type="molecule type" value="Genomic_DNA"/>
</dbReference>